<sequence>MKDLWTQTAELMAEQTGYLEKKSTSDLDSKTGNAGYGNYTKYARDVNSWGQPGCQGQPWCAVYQFWICVQIFGLSKGLKIMGNGFYNCNSIKNQARINGTWHSEPKLGALVIFRNGAHIGRITKVTSSQIYTNEGNTSKGGINNVVSNGGMVCDKVYTKDYSGIDGYVWIDYETTSQVPEKNFLSRGDQGEQVKNLQRQLISLSYSCGENGADGDFGKDTEKAVEAFQKEYNLTSDGAAGPETMKKLERESFKQRHTQKDFQRFVGIVTKKAAVHENPAKKSAAIKEWPQLNAGNLVDVLGRYGYQNNWYKVCVADQYIGYAWAGSIEKA</sequence>
<protein>
    <recommendedName>
        <fullName evidence="5">Zinc D-Ala-D-Ala carboxypeptidase</fullName>
    </recommendedName>
</protein>
<gene>
    <name evidence="3" type="ORF">RUMHYD_01851</name>
</gene>
<keyword evidence="4" id="KW-1185">Reference proteome</keyword>
<evidence type="ECO:0000313" key="3">
    <source>
        <dbReference type="EMBL" id="EEG49196.1"/>
    </source>
</evidence>
<dbReference type="InterPro" id="IPR036365">
    <property type="entry name" value="PGBD-like_sf"/>
</dbReference>
<evidence type="ECO:0000259" key="1">
    <source>
        <dbReference type="Pfam" id="PF01471"/>
    </source>
</evidence>
<dbReference type="GeneID" id="86822133"/>
<dbReference type="AlphaFoldDB" id="C0CLX8"/>
<reference evidence="3 4" key="2">
    <citation type="submission" date="2009-02" db="EMBL/GenBank/DDBJ databases">
        <title>Draft genome sequence of Blautia hydrogenotrophica DSM 10507 (Ruminococcus hydrogenotrophicus DSM 10507).</title>
        <authorList>
            <person name="Sudarsanam P."/>
            <person name="Ley R."/>
            <person name="Guruge J."/>
            <person name="Turnbaugh P.J."/>
            <person name="Mahowald M."/>
            <person name="Liep D."/>
            <person name="Gordon J."/>
        </authorList>
    </citation>
    <scope>NUCLEOTIDE SEQUENCE [LARGE SCALE GENOMIC DNA]</scope>
    <source>
        <strain evidence="4">DSM 10507 / JCM 14656 / S5a33</strain>
    </source>
</reference>
<dbReference type="InterPro" id="IPR002477">
    <property type="entry name" value="Peptidoglycan-bd-like"/>
</dbReference>
<reference evidence="3 4" key="1">
    <citation type="submission" date="2009-01" db="EMBL/GenBank/DDBJ databases">
        <authorList>
            <person name="Fulton L."/>
            <person name="Clifton S."/>
            <person name="Fulton B."/>
            <person name="Xu J."/>
            <person name="Minx P."/>
            <person name="Pepin K.H."/>
            <person name="Johnson M."/>
            <person name="Bhonagiri V."/>
            <person name="Nash W.E."/>
            <person name="Mardis E.R."/>
            <person name="Wilson R.K."/>
        </authorList>
    </citation>
    <scope>NUCLEOTIDE SEQUENCE [LARGE SCALE GENOMIC DNA]</scope>
    <source>
        <strain evidence="4">DSM 10507 / JCM 14656 / S5a33</strain>
    </source>
</reference>
<feature type="domain" description="Peptidoglycan binding-like" evidence="1">
    <location>
        <begin position="189"/>
        <end position="247"/>
    </location>
</feature>
<organism evidence="3 4">
    <name type="scientific">Blautia hydrogenotrophica (strain DSM 10507 / JCM 14656 / S5a33)</name>
    <name type="common">Ruminococcus hydrogenotrophicus</name>
    <dbReference type="NCBI Taxonomy" id="476272"/>
    <lineage>
        <taxon>Bacteria</taxon>
        <taxon>Bacillati</taxon>
        <taxon>Bacillota</taxon>
        <taxon>Clostridia</taxon>
        <taxon>Lachnospirales</taxon>
        <taxon>Lachnospiraceae</taxon>
        <taxon>Blautia</taxon>
    </lineage>
</organism>
<evidence type="ECO:0000313" key="4">
    <source>
        <dbReference type="Proteomes" id="UP000003100"/>
    </source>
</evidence>
<proteinExistence type="predicted"/>
<dbReference type="Gene3D" id="1.10.101.10">
    <property type="entry name" value="PGBD-like superfamily/PGBD"/>
    <property type="match status" value="1"/>
</dbReference>
<dbReference type="InterPro" id="IPR007921">
    <property type="entry name" value="CHAP_dom"/>
</dbReference>
<comment type="caution">
    <text evidence="3">The sequence shown here is derived from an EMBL/GenBank/DDBJ whole genome shotgun (WGS) entry which is preliminary data.</text>
</comment>
<dbReference type="RefSeq" id="WP_005948699.1">
    <property type="nucleotide sequence ID" value="NZ_CP136423.1"/>
</dbReference>
<evidence type="ECO:0000259" key="2">
    <source>
        <dbReference type="Pfam" id="PF05257"/>
    </source>
</evidence>
<dbReference type="eggNOG" id="COG3409">
    <property type="taxonomic scope" value="Bacteria"/>
</dbReference>
<dbReference type="InterPro" id="IPR036366">
    <property type="entry name" value="PGBDSf"/>
</dbReference>
<dbReference type="Pfam" id="PF01471">
    <property type="entry name" value="PG_binding_1"/>
    <property type="match status" value="1"/>
</dbReference>
<dbReference type="Pfam" id="PF05257">
    <property type="entry name" value="CHAP"/>
    <property type="match status" value="1"/>
</dbReference>
<accession>C0CLX8</accession>
<evidence type="ECO:0008006" key="5">
    <source>
        <dbReference type="Google" id="ProtNLM"/>
    </source>
</evidence>
<feature type="domain" description="Peptidase C51" evidence="2">
    <location>
        <begin position="56"/>
        <end position="136"/>
    </location>
</feature>
<dbReference type="SUPFAM" id="SSF47090">
    <property type="entry name" value="PGBD-like"/>
    <property type="match status" value="1"/>
</dbReference>
<name>C0CLX8_BLAHS</name>
<dbReference type="PATRIC" id="fig|476272.21.peg.2232"/>
<dbReference type="EMBL" id="ACBZ01000098">
    <property type="protein sequence ID" value="EEG49196.1"/>
    <property type="molecule type" value="Genomic_DNA"/>
</dbReference>
<dbReference type="HOGENOM" id="CLU_841082_0_0_9"/>
<dbReference type="Proteomes" id="UP000003100">
    <property type="component" value="Unassembled WGS sequence"/>
</dbReference>